<dbReference type="PIRSF" id="PIRSF000495">
    <property type="entry name" value="Amidotransf_hisH"/>
    <property type="match status" value="1"/>
</dbReference>
<evidence type="ECO:0000256" key="9">
    <source>
        <dbReference type="ARBA" id="ARBA00049534"/>
    </source>
</evidence>
<protein>
    <recommendedName>
        <fullName evidence="10">Imidazole glycerol phosphate synthase subunit HisH</fullName>
        <ecNumber evidence="10">4.3.2.10</ecNumber>
    </recommendedName>
    <alternativeName>
        <fullName evidence="10">IGP synthase glutaminase subunit</fullName>
        <ecNumber evidence="10">3.5.1.2</ecNumber>
    </alternativeName>
    <alternativeName>
        <fullName evidence="10">IGP synthase subunit HisH</fullName>
    </alternativeName>
    <alternativeName>
        <fullName evidence="10">ImGP synthase subunit HisH</fullName>
        <shortName evidence="10">IGPS subunit HisH</shortName>
    </alternativeName>
</protein>
<name>A0A2N5XUE5_9HYPH</name>
<feature type="active site" evidence="10 11">
    <location>
        <position position="199"/>
    </location>
</feature>
<evidence type="ECO:0000256" key="5">
    <source>
        <dbReference type="ARBA" id="ARBA00022962"/>
    </source>
</evidence>
<sequence length="217" mass="23768">MTKQVVVIDYGIGNVFSVCNALKEVNVDAVLSGDLNVIKSADRIVLPGVGAFSRAMSALKDKGIDDAIRAFVETERPFLGICIGMQVLMQHSTEMGTHQGLGLIEGIVDRIDSKTTDGARLLVPHISWAQLHKPKSAPEDIWNQCVLPQRNDHNPAYYFVHSYSARPVHKDNLLAEATYGGHALTAAIKKNNITGLQFHPERSGKAGLELLNRFTQI</sequence>
<dbReference type="Proteomes" id="UP000234881">
    <property type="component" value="Unassembled WGS sequence"/>
</dbReference>
<dbReference type="EC" id="4.3.2.10" evidence="10"/>
<evidence type="ECO:0000256" key="3">
    <source>
        <dbReference type="ARBA" id="ARBA00022605"/>
    </source>
</evidence>
<dbReference type="HAMAP" id="MF_00278">
    <property type="entry name" value="HisH"/>
    <property type="match status" value="1"/>
</dbReference>
<comment type="pathway">
    <text evidence="1 10">Amino-acid biosynthesis; L-histidine biosynthesis; L-histidine from 5-phospho-alpha-D-ribose 1-diphosphate: step 5/9.</text>
</comment>
<evidence type="ECO:0000256" key="11">
    <source>
        <dbReference type="PIRSR" id="PIRSR000495-1"/>
    </source>
</evidence>
<evidence type="ECO:0000256" key="1">
    <source>
        <dbReference type="ARBA" id="ARBA00005091"/>
    </source>
</evidence>
<comment type="catalytic activity">
    <reaction evidence="9 10">
        <text>L-glutamine + H2O = L-glutamate + NH4(+)</text>
        <dbReference type="Rhea" id="RHEA:15889"/>
        <dbReference type="ChEBI" id="CHEBI:15377"/>
        <dbReference type="ChEBI" id="CHEBI:28938"/>
        <dbReference type="ChEBI" id="CHEBI:29985"/>
        <dbReference type="ChEBI" id="CHEBI:58359"/>
        <dbReference type="EC" id="3.5.1.2"/>
    </reaction>
</comment>
<comment type="subunit">
    <text evidence="2 10">Heterodimer of HisH and HisF.</text>
</comment>
<reference evidence="13 14" key="1">
    <citation type="submission" date="2018-01" db="EMBL/GenBank/DDBJ databases">
        <title>The draft genome sequence of Cohaesibacter sp. H1304.</title>
        <authorList>
            <person name="Wang N.-N."/>
            <person name="Du Z.-J."/>
        </authorList>
    </citation>
    <scope>NUCLEOTIDE SEQUENCE [LARGE SCALE GENOMIC DNA]</scope>
    <source>
        <strain evidence="13 14">H1304</strain>
    </source>
</reference>
<dbReference type="EMBL" id="PKUQ01000010">
    <property type="protein sequence ID" value="PLW78142.1"/>
    <property type="molecule type" value="Genomic_DNA"/>
</dbReference>
<dbReference type="NCBIfam" id="TIGR01855">
    <property type="entry name" value="IMP_synth_hisH"/>
    <property type="match status" value="1"/>
</dbReference>
<comment type="function">
    <text evidence="10">IGPS catalyzes the conversion of PRFAR and glutamine to IGP, AICAR and glutamate. The HisH subunit catalyzes the hydrolysis of glutamine to glutamate and ammonia as part of the synthesis of IGP and AICAR. The resulting ammonia molecule is channeled to the active site of HisF.</text>
</comment>
<dbReference type="Pfam" id="PF00117">
    <property type="entry name" value="GATase"/>
    <property type="match status" value="1"/>
</dbReference>
<proteinExistence type="inferred from homology"/>
<dbReference type="InterPro" id="IPR029062">
    <property type="entry name" value="Class_I_gatase-like"/>
</dbReference>
<comment type="catalytic activity">
    <reaction evidence="8 10">
        <text>5-[(5-phospho-1-deoxy-D-ribulos-1-ylimino)methylamino]-1-(5-phospho-beta-D-ribosyl)imidazole-4-carboxamide + L-glutamine = D-erythro-1-(imidazol-4-yl)glycerol 3-phosphate + 5-amino-1-(5-phospho-beta-D-ribosyl)imidazole-4-carboxamide + L-glutamate + H(+)</text>
        <dbReference type="Rhea" id="RHEA:24793"/>
        <dbReference type="ChEBI" id="CHEBI:15378"/>
        <dbReference type="ChEBI" id="CHEBI:29985"/>
        <dbReference type="ChEBI" id="CHEBI:58278"/>
        <dbReference type="ChEBI" id="CHEBI:58359"/>
        <dbReference type="ChEBI" id="CHEBI:58475"/>
        <dbReference type="ChEBI" id="CHEBI:58525"/>
        <dbReference type="EC" id="4.3.2.10"/>
    </reaction>
</comment>
<evidence type="ECO:0000259" key="12">
    <source>
        <dbReference type="Pfam" id="PF00117"/>
    </source>
</evidence>
<dbReference type="OrthoDB" id="9807137at2"/>
<dbReference type="GO" id="GO:0005737">
    <property type="term" value="C:cytoplasm"/>
    <property type="evidence" value="ECO:0007669"/>
    <property type="project" value="UniProtKB-SubCell"/>
</dbReference>
<dbReference type="GO" id="GO:0000107">
    <property type="term" value="F:imidazoleglycerol-phosphate synthase activity"/>
    <property type="evidence" value="ECO:0007669"/>
    <property type="project" value="UniProtKB-UniRule"/>
</dbReference>
<dbReference type="GO" id="GO:0004359">
    <property type="term" value="F:glutaminase activity"/>
    <property type="evidence" value="ECO:0007669"/>
    <property type="project" value="UniProtKB-EC"/>
</dbReference>
<evidence type="ECO:0000256" key="6">
    <source>
        <dbReference type="ARBA" id="ARBA00023102"/>
    </source>
</evidence>
<evidence type="ECO:0000313" key="13">
    <source>
        <dbReference type="EMBL" id="PLW78142.1"/>
    </source>
</evidence>
<feature type="domain" description="Glutamine amidotransferase" evidence="12">
    <location>
        <begin position="6"/>
        <end position="214"/>
    </location>
</feature>
<dbReference type="PANTHER" id="PTHR42701:SF1">
    <property type="entry name" value="IMIDAZOLE GLYCEROL PHOSPHATE SYNTHASE SUBUNIT HISH"/>
    <property type="match status" value="1"/>
</dbReference>
<dbReference type="EC" id="3.5.1.2" evidence="10"/>
<keyword evidence="5 10" id="KW-0315">Glutamine amidotransferase</keyword>
<keyword evidence="6 10" id="KW-0368">Histidine biosynthesis</keyword>
<dbReference type="SUPFAM" id="SSF52317">
    <property type="entry name" value="Class I glutamine amidotransferase-like"/>
    <property type="match status" value="1"/>
</dbReference>
<dbReference type="CDD" id="cd01748">
    <property type="entry name" value="GATase1_IGP_Synthase"/>
    <property type="match status" value="1"/>
</dbReference>
<evidence type="ECO:0000256" key="8">
    <source>
        <dbReference type="ARBA" id="ARBA00047838"/>
    </source>
</evidence>
<dbReference type="AlphaFoldDB" id="A0A2N5XUE5"/>
<organism evidence="13 14">
    <name type="scientific">Cohaesibacter celericrescens</name>
    <dbReference type="NCBI Taxonomy" id="2067669"/>
    <lineage>
        <taxon>Bacteria</taxon>
        <taxon>Pseudomonadati</taxon>
        <taxon>Pseudomonadota</taxon>
        <taxon>Alphaproteobacteria</taxon>
        <taxon>Hyphomicrobiales</taxon>
        <taxon>Cohaesibacteraceae</taxon>
    </lineage>
</organism>
<dbReference type="UniPathway" id="UPA00031">
    <property type="reaction ID" value="UER00010"/>
</dbReference>
<evidence type="ECO:0000256" key="10">
    <source>
        <dbReference type="HAMAP-Rule" id="MF_00278"/>
    </source>
</evidence>
<accession>A0A2N5XUE5</accession>
<dbReference type="PANTHER" id="PTHR42701">
    <property type="entry name" value="IMIDAZOLE GLYCEROL PHOSPHATE SYNTHASE SUBUNIT HISH"/>
    <property type="match status" value="1"/>
</dbReference>
<gene>
    <name evidence="10" type="primary">hisH</name>
    <name evidence="13" type="ORF">C0081_05700</name>
</gene>
<comment type="subcellular location">
    <subcellularLocation>
        <location evidence="10">Cytoplasm</location>
    </subcellularLocation>
</comment>
<comment type="caution">
    <text evidence="13">The sequence shown here is derived from an EMBL/GenBank/DDBJ whole genome shotgun (WGS) entry which is preliminary data.</text>
</comment>
<dbReference type="PROSITE" id="PS51273">
    <property type="entry name" value="GATASE_TYPE_1"/>
    <property type="match status" value="1"/>
</dbReference>
<dbReference type="GO" id="GO:0000105">
    <property type="term" value="P:L-histidine biosynthetic process"/>
    <property type="evidence" value="ECO:0007669"/>
    <property type="project" value="UniProtKB-UniRule"/>
</dbReference>
<evidence type="ECO:0000256" key="4">
    <source>
        <dbReference type="ARBA" id="ARBA00022801"/>
    </source>
</evidence>
<dbReference type="Gene3D" id="3.40.50.880">
    <property type="match status" value="1"/>
</dbReference>
<feature type="active site" description="Nucleophile" evidence="10 11">
    <location>
        <position position="82"/>
    </location>
</feature>
<dbReference type="InterPro" id="IPR017926">
    <property type="entry name" value="GATASE"/>
</dbReference>
<keyword evidence="10" id="KW-0963">Cytoplasm</keyword>
<evidence type="ECO:0000256" key="7">
    <source>
        <dbReference type="ARBA" id="ARBA00023239"/>
    </source>
</evidence>
<dbReference type="GO" id="GO:0016829">
    <property type="term" value="F:lyase activity"/>
    <property type="evidence" value="ECO:0007669"/>
    <property type="project" value="UniProtKB-KW"/>
</dbReference>
<keyword evidence="7 10" id="KW-0456">Lyase</keyword>
<evidence type="ECO:0000256" key="2">
    <source>
        <dbReference type="ARBA" id="ARBA00011152"/>
    </source>
</evidence>
<dbReference type="InterPro" id="IPR010139">
    <property type="entry name" value="Imidazole-glycPsynth_HisH"/>
</dbReference>
<evidence type="ECO:0000313" key="14">
    <source>
        <dbReference type="Proteomes" id="UP000234881"/>
    </source>
</evidence>
<dbReference type="RefSeq" id="WP_101532853.1">
    <property type="nucleotide sequence ID" value="NZ_JBFHIU010000008.1"/>
</dbReference>
<keyword evidence="4 10" id="KW-0378">Hydrolase</keyword>
<feature type="active site" evidence="10 11">
    <location>
        <position position="201"/>
    </location>
</feature>
<keyword evidence="14" id="KW-1185">Reference proteome</keyword>
<keyword evidence="3 10" id="KW-0028">Amino-acid biosynthesis</keyword>